<dbReference type="Proteomes" id="UP000325113">
    <property type="component" value="Unassembled WGS sequence"/>
</dbReference>
<evidence type="ECO:0000313" key="11">
    <source>
        <dbReference type="EMBL" id="KAA0150848.1"/>
    </source>
</evidence>
<dbReference type="GO" id="GO:0000993">
    <property type="term" value="F:RNA polymerase II complex binding"/>
    <property type="evidence" value="ECO:0007669"/>
    <property type="project" value="TreeGrafter"/>
</dbReference>
<dbReference type="EMBL" id="VLTM01000084">
    <property type="protein sequence ID" value="KAA0156149.1"/>
    <property type="molecule type" value="Genomic_DNA"/>
</dbReference>
<keyword evidence="16" id="KW-1185">Reference proteome</keyword>
<dbReference type="EMBL" id="VLTL01000137">
    <property type="protein sequence ID" value="KAA0159057.1"/>
    <property type="molecule type" value="Genomic_DNA"/>
</dbReference>
<evidence type="ECO:0000313" key="13">
    <source>
        <dbReference type="EMBL" id="KAA0159057.1"/>
    </source>
</evidence>
<dbReference type="OMA" id="CLDANKK"/>
<dbReference type="Gene3D" id="2.20.25.190">
    <property type="match status" value="1"/>
</dbReference>
<keyword evidence="6 10" id="KW-0862">Zinc</keyword>
<dbReference type="EMBL" id="VLTO01000026">
    <property type="protein sequence ID" value="KAA0174050.1"/>
    <property type="molecule type" value="Genomic_DNA"/>
</dbReference>
<dbReference type="Proteomes" id="UP000324907">
    <property type="component" value="Unassembled WGS sequence"/>
</dbReference>
<dbReference type="GO" id="GO:0006368">
    <property type="term" value="P:transcription elongation by RNA polymerase II"/>
    <property type="evidence" value="ECO:0007669"/>
    <property type="project" value="TreeGrafter"/>
</dbReference>
<dbReference type="FunFam" id="2.20.25.190:FF:000001">
    <property type="entry name" value="Transcription elongation factor 1 homolog"/>
    <property type="match status" value="1"/>
</dbReference>
<evidence type="ECO:0000256" key="8">
    <source>
        <dbReference type="ARBA" id="ARBA00023163"/>
    </source>
</evidence>
<evidence type="ECO:0000313" key="15">
    <source>
        <dbReference type="Proteomes" id="UP000322899"/>
    </source>
</evidence>
<dbReference type="EMBL" id="VLTN01000031">
    <property type="protein sequence ID" value="KAA0150848.1"/>
    <property type="molecule type" value="Genomic_DNA"/>
</dbReference>
<evidence type="ECO:0000256" key="2">
    <source>
        <dbReference type="ARBA" id="ARBA00004123"/>
    </source>
</evidence>
<protein>
    <recommendedName>
        <fullName evidence="10">Transcription elongation factor 1 homolog</fullName>
    </recommendedName>
</protein>
<dbReference type="PANTHER" id="PTHR20934">
    <property type="entry name" value="TRANSCRIPTION ELONGATION FACTOR 1 HOMOLOG"/>
    <property type="match status" value="1"/>
</dbReference>
<sequence>MGKRKSKARVITVKKPVLAKKFKCPFCCTPDSCEVAFQKLDGMARIECRVCAEKFECTVTSLAEPVDVYASWIDACEATAKEGADGSGAAGMLDDL</sequence>
<evidence type="ECO:0000256" key="4">
    <source>
        <dbReference type="ARBA" id="ARBA00022723"/>
    </source>
</evidence>
<evidence type="ECO:0000313" key="14">
    <source>
        <dbReference type="EMBL" id="KAA0174050.1"/>
    </source>
</evidence>
<evidence type="ECO:0000256" key="6">
    <source>
        <dbReference type="ARBA" id="ARBA00022833"/>
    </source>
</evidence>
<keyword evidence="9 10" id="KW-0539">Nucleus</keyword>
<dbReference type="AlphaFoldDB" id="A0A5A8D365"/>
<name>A0A5A8D365_CAFRO</name>
<dbReference type="OrthoDB" id="445983at2759"/>
<evidence type="ECO:0000256" key="7">
    <source>
        <dbReference type="ARBA" id="ARBA00023015"/>
    </source>
</evidence>
<evidence type="ECO:0000256" key="1">
    <source>
        <dbReference type="ARBA" id="ARBA00003357"/>
    </source>
</evidence>
<dbReference type="PANTHER" id="PTHR20934:SF0">
    <property type="entry name" value="TRANSCRIPTION ELONGATION FACTOR 1 HOMOLOG"/>
    <property type="match status" value="1"/>
</dbReference>
<keyword evidence="7 10" id="KW-0805">Transcription regulation</keyword>
<proteinExistence type="inferred from homology"/>
<dbReference type="Proteomes" id="UP000323011">
    <property type="component" value="Unassembled WGS sequence"/>
</dbReference>
<accession>A0A5A8D365</accession>
<comment type="caution">
    <text evidence="13">The sequence shown here is derived from an EMBL/GenBank/DDBJ whole genome shotgun (WGS) entry which is preliminary data.</text>
</comment>
<dbReference type="Proteomes" id="UP000322899">
    <property type="component" value="Unassembled WGS sequence"/>
</dbReference>
<dbReference type="InterPro" id="IPR038567">
    <property type="entry name" value="T_Elf1_sf"/>
</dbReference>
<comment type="similarity">
    <text evidence="3 10">Belongs to the ELOF1 family.</text>
</comment>
<dbReference type="GO" id="GO:0008270">
    <property type="term" value="F:zinc ion binding"/>
    <property type="evidence" value="ECO:0007669"/>
    <property type="project" value="UniProtKB-KW"/>
</dbReference>
<dbReference type="GO" id="GO:0008023">
    <property type="term" value="C:transcription elongation factor complex"/>
    <property type="evidence" value="ECO:0007669"/>
    <property type="project" value="TreeGrafter"/>
</dbReference>
<organism evidence="13 17">
    <name type="scientific">Cafeteria roenbergensis</name>
    <name type="common">Marine flagellate</name>
    <dbReference type="NCBI Taxonomy" id="33653"/>
    <lineage>
        <taxon>Eukaryota</taxon>
        <taxon>Sar</taxon>
        <taxon>Stramenopiles</taxon>
        <taxon>Bigyra</taxon>
        <taxon>Opalozoa</taxon>
        <taxon>Bicosoecida</taxon>
        <taxon>Cafeteriaceae</taxon>
        <taxon>Cafeteria</taxon>
    </lineage>
</organism>
<dbReference type="InterPro" id="IPR007808">
    <property type="entry name" value="Elf1"/>
</dbReference>
<evidence type="ECO:0000256" key="5">
    <source>
        <dbReference type="ARBA" id="ARBA00022771"/>
    </source>
</evidence>
<evidence type="ECO:0000313" key="16">
    <source>
        <dbReference type="Proteomes" id="UP000323011"/>
    </source>
</evidence>
<comment type="subcellular location">
    <subcellularLocation>
        <location evidence="2 10">Nucleus</location>
    </subcellularLocation>
</comment>
<evidence type="ECO:0000313" key="12">
    <source>
        <dbReference type="EMBL" id="KAA0156149.1"/>
    </source>
</evidence>
<reference evidence="15 16" key="1">
    <citation type="submission" date="2019-07" db="EMBL/GenBank/DDBJ databases">
        <title>Genomes of Cafeteria roenbergensis.</title>
        <authorList>
            <person name="Fischer M.G."/>
            <person name="Hackl T."/>
            <person name="Roman M."/>
        </authorList>
    </citation>
    <scope>NUCLEOTIDE SEQUENCE [LARGE SCALE GENOMIC DNA]</scope>
    <source>
        <strain evidence="11 16">BVI</strain>
        <strain evidence="12 18">Cflag</strain>
        <strain evidence="14 15">E4-10P</strain>
        <strain evidence="13 17">RCC970-E3</strain>
    </source>
</reference>
<evidence type="ECO:0000256" key="9">
    <source>
        <dbReference type="ARBA" id="ARBA00023242"/>
    </source>
</evidence>
<evidence type="ECO:0000313" key="17">
    <source>
        <dbReference type="Proteomes" id="UP000324907"/>
    </source>
</evidence>
<dbReference type="SUPFAM" id="SSF57783">
    <property type="entry name" value="Zinc beta-ribbon"/>
    <property type="match status" value="1"/>
</dbReference>
<keyword evidence="8 10" id="KW-0804">Transcription</keyword>
<comment type="function">
    <text evidence="1 10">Transcription elongation factor implicated in the maintenance of proper chromatin structure in actively transcribed regions.</text>
</comment>
<evidence type="ECO:0000256" key="3">
    <source>
        <dbReference type="ARBA" id="ARBA00009730"/>
    </source>
</evidence>
<evidence type="ECO:0000256" key="10">
    <source>
        <dbReference type="RuleBase" id="RU364033"/>
    </source>
</evidence>
<gene>
    <name evidence="14" type="ORF">FNF27_04436</name>
    <name evidence="13" type="ORF">FNF28_05994</name>
    <name evidence="11" type="ORF">FNF29_04962</name>
    <name evidence="12" type="ORF">FNF31_05971</name>
</gene>
<dbReference type="Pfam" id="PF05129">
    <property type="entry name" value="Zn_ribbon_Elf1"/>
    <property type="match status" value="1"/>
</dbReference>
<keyword evidence="4 10" id="KW-0479">Metal-binding</keyword>
<evidence type="ECO:0000313" key="18">
    <source>
        <dbReference type="Proteomes" id="UP000325113"/>
    </source>
</evidence>
<keyword evidence="5 10" id="KW-0863">Zinc-finger</keyword>